<accession>A0ABD2QHD9</accession>
<reference evidence="17 18" key="1">
    <citation type="submission" date="2024-11" db="EMBL/GenBank/DDBJ databases">
        <title>Adaptive evolution of stress response genes in parasites aligns with host niche diversity.</title>
        <authorList>
            <person name="Hahn C."/>
            <person name="Resl P."/>
        </authorList>
    </citation>
    <scope>NUCLEOTIDE SEQUENCE [LARGE SCALE GENOMIC DNA]</scope>
    <source>
        <strain evidence="17">EGGRZ-B1_66</strain>
        <tissue evidence="17">Body</tissue>
    </source>
</reference>
<dbReference type="InterPro" id="IPR050122">
    <property type="entry name" value="RTK"/>
</dbReference>
<comment type="catalytic activity">
    <reaction evidence="13">
        <text>L-tyrosyl-[protein] + ATP = O-phospho-L-tyrosyl-[protein] + ADP + H(+)</text>
        <dbReference type="Rhea" id="RHEA:10596"/>
        <dbReference type="Rhea" id="RHEA-COMP:10136"/>
        <dbReference type="Rhea" id="RHEA-COMP:20101"/>
        <dbReference type="ChEBI" id="CHEBI:15378"/>
        <dbReference type="ChEBI" id="CHEBI:30616"/>
        <dbReference type="ChEBI" id="CHEBI:46858"/>
        <dbReference type="ChEBI" id="CHEBI:61978"/>
        <dbReference type="ChEBI" id="CHEBI:456216"/>
        <dbReference type="EC" id="2.7.10.1"/>
    </reaction>
</comment>
<evidence type="ECO:0000313" key="17">
    <source>
        <dbReference type="EMBL" id="KAL3318953.1"/>
    </source>
</evidence>
<evidence type="ECO:0000256" key="4">
    <source>
        <dbReference type="ARBA" id="ARBA00022692"/>
    </source>
</evidence>
<protein>
    <recommendedName>
        <fullName evidence="2">receptor protein-tyrosine kinase</fullName>
        <ecNumber evidence="2">2.7.10.1</ecNumber>
    </recommendedName>
</protein>
<keyword evidence="7 14" id="KW-0547">Nucleotide-binding</keyword>
<dbReference type="EMBL" id="JBJKFK010000186">
    <property type="protein sequence ID" value="KAL3318953.1"/>
    <property type="molecule type" value="Genomic_DNA"/>
</dbReference>
<comment type="caution">
    <text evidence="17">The sequence shown here is derived from an EMBL/GenBank/DDBJ whole genome shotgun (WGS) entry which is preliminary data.</text>
</comment>
<evidence type="ECO:0000256" key="12">
    <source>
        <dbReference type="ARBA" id="ARBA00023137"/>
    </source>
</evidence>
<dbReference type="InterPro" id="IPR002011">
    <property type="entry name" value="Tyr_kinase_rcpt_2_CS"/>
</dbReference>
<dbReference type="EC" id="2.7.10.1" evidence="2"/>
<evidence type="ECO:0000256" key="1">
    <source>
        <dbReference type="ARBA" id="ARBA00004479"/>
    </source>
</evidence>
<evidence type="ECO:0000256" key="10">
    <source>
        <dbReference type="ARBA" id="ARBA00022989"/>
    </source>
</evidence>
<evidence type="ECO:0000256" key="8">
    <source>
        <dbReference type="ARBA" id="ARBA00022777"/>
    </source>
</evidence>
<gene>
    <name evidence="17" type="primary">ROS1</name>
    <name evidence="17" type="ORF">Ciccas_002382</name>
</gene>
<dbReference type="Gene3D" id="1.10.510.10">
    <property type="entry name" value="Transferase(Phosphotransferase) domain 1"/>
    <property type="match status" value="2"/>
</dbReference>
<keyword evidence="11" id="KW-0472">Membrane</keyword>
<dbReference type="AlphaFoldDB" id="A0ABD2QHD9"/>
<evidence type="ECO:0000256" key="2">
    <source>
        <dbReference type="ARBA" id="ARBA00011902"/>
    </source>
</evidence>
<keyword evidence="3" id="KW-0808">Transferase</keyword>
<dbReference type="PROSITE" id="PS00109">
    <property type="entry name" value="PROTEIN_KINASE_TYR"/>
    <property type="match status" value="1"/>
</dbReference>
<evidence type="ECO:0000259" key="16">
    <source>
        <dbReference type="PROSITE" id="PS50011"/>
    </source>
</evidence>
<evidence type="ECO:0000256" key="5">
    <source>
        <dbReference type="ARBA" id="ARBA00022729"/>
    </source>
</evidence>
<dbReference type="GO" id="GO:0016829">
    <property type="term" value="F:lyase activity"/>
    <property type="evidence" value="ECO:0007669"/>
    <property type="project" value="UniProtKB-KW"/>
</dbReference>
<keyword evidence="4" id="KW-0812">Transmembrane</keyword>
<evidence type="ECO:0000256" key="14">
    <source>
        <dbReference type="PROSITE-ProRule" id="PRU10141"/>
    </source>
</evidence>
<dbReference type="Proteomes" id="UP001626550">
    <property type="component" value="Unassembled WGS sequence"/>
</dbReference>
<dbReference type="GO" id="GO:0004714">
    <property type="term" value="F:transmembrane receptor protein tyrosine kinase activity"/>
    <property type="evidence" value="ECO:0007669"/>
    <property type="project" value="UniProtKB-EC"/>
</dbReference>
<keyword evidence="5" id="KW-0732">Signal</keyword>
<keyword evidence="9 14" id="KW-0067">ATP-binding</keyword>
<keyword evidence="12" id="KW-0829">Tyrosine-protein kinase</keyword>
<dbReference type="InterPro" id="IPR000719">
    <property type="entry name" value="Prot_kinase_dom"/>
</dbReference>
<dbReference type="PANTHER" id="PTHR24416">
    <property type="entry name" value="TYROSINE-PROTEIN KINASE RECEPTOR"/>
    <property type="match status" value="1"/>
</dbReference>
<evidence type="ECO:0000256" key="13">
    <source>
        <dbReference type="ARBA" id="ARBA00051243"/>
    </source>
</evidence>
<dbReference type="SUPFAM" id="SSF56112">
    <property type="entry name" value="Protein kinase-like (PK-like)"/>
    <property type="match status" value="1"/>
</dbReference>
<dbReference type="PROSITE" id="PS00107">
    <property type="entry name" value="PROTEIN_KINASE_ATP"/>
    <property type="match status" value="1"/>
</dbReference>
<evidence type="ECO:0000256" key="3">
    <source>
        <dbReference type="ARBA" id="ARBA00022679"/>
    </source>
</evidence>
<dbReference type="SMART" id="SM00219">
    <property type="entry name" value="TyrKc"/>
    <property type="match status" value="1"/>
</dbReference>
<dbReference type="GO" id="GO:0005524">
    <property type="term" value="F:ATP binding"/>
    <property type="evidence" value="ECO:0007669"/>
    <property type="project" value="UniProtKB-UniRule"/>
</dbReference>
<evidence type="ECO:0000313" key="18">
    <source>
        <dbReference type="Proteomes" id="UP001626550"/>
    </source>
</evidence>
<keyword evidence="18" id="KW-1185">Reference proteome</keyword>
<keyword evidence="10" id="KW-1133">Transmembrane helix</keyword>
<dbReference type="InterPro" id="IPR011009">
    <property type="entry name" value="Kinase-like_dom_sf"/>
</dbReference>
<dbReference type="InterPro" id="IPR017441">
    <property type="entry name" value="Protein_kinase_ATP_BS"/>
</dbReference>
<feature type="binding site" evidence="14">
    <location>
        <position position="121"/>
    </location>
    <ligand>
        <name>ATP</name>
        <dbReference type="ChEBI" id="CHEBI:30616"/>
    </ligand>
</feature>
<evidence type="ECO:0000256" key="11">
    <source>
        <dbReference type="ARBA" id="ARBA00023136"/>
    </source>
</evidence>
<evidence type="ECO:0000256" key="15">
    <source>
        <dbReference type="SAM" id="MobiDB-lite"/>
    </source>
</evidence>
<comment type="subcellular location">
    <subcellularLocation>
        <location evidence="1">Membrane</location>
        <topology evidence="1">Single-pass type I membrane protein</topology>
    </subcellularLocation>
</comment>
<evidence type="ECO:0000256" key="6">
    <source>
        <dbReference type="ARBA" id="ARBA00022737"/>
    </source>
</evidence>
<evidence type="ECO:0000256" key="9">
    <source>
        <dbReference type="ARBA" id="ARBA00022840"/>
    </source>
</evidence>
<keyword evidence="17" id="KW-0456">Lyase</keyword>
<proteinExistence type="predicted"/>
<feature type="region of interest" description="Disordered" evidence="15">
    <location>
        <begin position="201"/>
        <end position="221"/>
    </location>
</feature>
<dbReference type="CDD" id="cd00192">
    <property type="entry name" value="PTKc"/>
    <property type="match status" value="1"/>
</dbReference>
<name>A0ABD2QHD9_9PLAT</name>
<dbReference type="InterPro" id="IPR001245">
    <property type="entry name" value="Ser-Thr/Tyr_kinase_cat_dom"/>
</dbReference>
<keyword evidence="8" id="KW-0418">Kinase</keyword>
<dbReference type="Pfam" id="PF07714">
    <property type="entry name" value="PK_Tyr_Ser-Thr"/>
    <property type="match status" value="1"/>
</dbReference>
<sequence>MAQEQLIRLIKSKKLSPHNNDDPSQYLAHYIRPSQENGASKINLLPLSSKCTDQSDQDYLTPSVDALEPEPKDFDQVPKIPAAHIRFVTYVGCGAFGKVWEGWLHINMEKKSESFKKVALKVRNSKTLTEAQFKREAALMQRYQHRNIVKFYGVSFDSPGLQCLVLEMMDQGSLRDYLHRARPQLSPSLVTGFQNAISSQKSSAAHSANTESTHVGSNLSQLADTNSNGTTVIELPASLNVADLIVIMKDIAHACEYLENQKFVHRDIAARNCLVSHSHPSGRIVKLCDFGLARDLYKNDYYRTCNEPKLPVRWMSPEAIREGLFTTKSDIWAYAVTCWEVMTLGADPFYGRMNMDVMTLVLAGHVLGRPENCPEELFVLYIA</sequence>
<feature type="domain" description="Protein kinase" evidence="16">
    <location>
        <begin position="85"/>
        <end position="383"/>
    </location>
</feature>
<evidence type="ECO:0000256" key="7">
    <source>
        <dbReference type="ARBA" id="ARBA00022741"/>
    </source>
</evidence>
<dbReference type="InterPro" id="IPR020635">
    <property type="entry name" value="Tyr_kinase_cat_dom"/>
</dbReference>
<dbReference type="PROSITE" id="PS50011">
    <property type="entry name" value="PROTEIN_KINASE_DOM"/>
    <property type="match status" value="1"/>
</dbReference>
<dbReference type="InterPro" id="IPR008266">
    <property type="entry name" value="Tyr_kinase_AS"/>
</dbReference>
<dbReference type="GO" id="GO:0016020">
    <property type="term" value="C:membrane"/>
    <property type="evidence" value="ECO:0007669"/>
    <property type="project" value="UniProtKB-SubCell"/>
</dbReference>
<organism evidence="17 18">
    <name type="scientific">Cichlidogyrus casuarinus</name>
    <dbReference type="NCBI Taxonomy" id="1844966"/>
    <lineage>
        <taxon>Eukaryota</taxon>
        <taxon>Metazoa</taxon>
        <taxon>Spiralia</taxon>
        <taxon>Lophotrochozoa</taxon>
        <taxon>Platyhelminthes</taxon>
        <taxon>Monogenea</taxon>
        <taxon>Monopisthocotylea</taxon>
        <taxon>Dactylogyridea</taxon>
        <taxon>Ancyrocephalidae</taxon>
        <taxon>Cichlidogyrus</taxon>
    </lineage>
</organism>
<dbReference type="PROSITE" id="PS00239">
    <property type="entry name" value="RECEPTOR_TYR_KIN_II"/>
    <property type="match status" value="1"/>
</dbReference>
<keyword evidence="6" id="KW-0677">Repeat</keyword>
<dbReference type="PANTHER" id="PTHR24416:SF525">
    <property type="entry name" value="INSULIN-LIKE RECEPTOR"/>
    <property type="match status" value="1"/>
</dbReference>